<gene>
    <name evidence="1" type="ORF">N1027_00375</name>
</gene>
<sequence length="477" mass="47602">MAAKRRILATGARVVTGVVVAAVAVVVAGTALAVPLPSVTATPASFTVDPAPAESVRACTGPLVRLSDDTGQDATAISGVGSATVIASSTQGAEALDRSALASPDDIVSGDGTAPARIALPATAASGSLFAAVQSQTVASGDLVGFASTACGEANADSWLVAGATTVGRTSFVLLSNPGDVAAVVDLTIYGDAGVVESPGAKNLDVPARSTRILSLAGLAPDLSAPVVHVQSSVGAVYAAVQQSVVRGLEPGGVEMAGPTAPPANTQTVTGVQVAGTSTIAERLGDPDATDLQSVLRMFVPGADPASVTVRISEEKTGGAQTEYQVGLTPQVVTEFPLQDIPDGIYTIEVESDQPLVVGARTATIAKGAIDFAWYQAVQQLGPSFFVATAEGPNPRLHVVNTTDADVALTLTTTAGVVDDVAIVPGARYIPLVSGESYTITSSAPVSAAVTYFGPGFSSSFSIVPPSPAAGPVVVYP</sequence>
<comment type="caution">
    <text evidence="1">The sequence shown here is derived from an EMBL/GenBank/DDBJ whole genome shotgun (WGS) entry which is preliminary data.</text>
</comment>
<dbReference type="Proteomes" id="UP001165584">
    <property type="component" value="Unassembled WGS sequence"/>
</dbReference>
<evidence type="ECO:0000313" key="1">
    <source>
        <dbReference type="EMBL" id="MCS5716586.1"/>
    </source>
</evidence>
<evidence type="ECO:0000313" key="2">
    <source>
        <dbReference type="Proteomes" id="UP001165584"/>
    </source>
</evidence>
<dbReference type="Pfam" id="PF18986">
    <property type="entry name" value="DUF5719"/>
    <property type="match status" value="1"/>
</dbReference>
<dbReference type="RefSeq" id="WP_259503780.1">
    <property type="nucleotide sequence ID" value="NZ_JANLCM010000001.1"/>
</dbReference>
<dbReference type="EMBL" id="JANLCM010000001">
    <property type="protein sequence ID" value="MCS5716586.1"/>
    <property type="molecule type" value="Genomic_DNA"/>
</dbReference>
<name>A0ABT2GKD6_9MICO</name>
<dbReference type="InterPro" id="IPR043777">
    <property type="entry name" value="DUF5719"/>
</dbReference>
<keyword evidence="2" id="KW-1185">Reference proteome</keyword>
<accession>A0ABT2GKD6</accession>
<proteinExistence type="predicted"/>
<organism evidence="1 2">
    <name type="scientific">Herbiconiux aconitum</name>
    <dbReference type="NCBI Taxonomy" id="2970913"/>
    <lineage>
        <taxon>Bacteria</taxon>
        <taxon>Bacillati</taxon>
        <taxon>Actinomycetota</taxon>
        <taxon>Actinomycetes</taxon>
        <taxon>Micrococcales</taxon>
        <taxon>Microbacteriaceae</taxon>
        <taxon>Herbiconiux</taxon>
    </lineage>
</organism>
<reference evidence="1" key="1">
    <citation type="submission" date="2022-08" db="EMBL/GenBank/DDBJ databases">
        <authorList>
            <person name="Deng Y."/>
            <person name="Han X.-F."/>
            <person name="Zhang Y.-Q."/>
        </authorList>
    </citation>
    <scope>NUCLEOTIDE SEQUENCE</scope>
    <source>
        <strain evidence="1">CPCC 205763</strain>
    </source>
</reference>
<protein>
    <submittedName>
        <fullName evidence="1">DUF5719 family protein</fullName>
    </submittedName>
</protein>